<dbReference type="GO" id="GO:0016491">
    <property type="term" value="F:oxidoreductase activity"/>
    <property type="evidence" value="ECO:0007669"/>
    <property type="project" value="UniProtKB-KW"/>
</dbReference>
<dbReference type="InterPro" id="IPR018391">
    <property type="entry name" value="PQQ_b-propeller_rpt"/>
</dbReference>
<dbReference type="Pfam" id="PF13442">
    <property type="entry name" value="Cytochrome_CBB3"/>
    <property type="match status" value="1"/>
</dbReference>
<comment type="cofactor">
    <cofactor evidence="1">
        <name>pyrroloquinoline quinone</name>
        <dbReference type="ChEBI" id="CHEBI:58442"/>
    </cofactor>
</comment>
<dbReference type="SUPFAM" id="SSF46626">
    <property type="entry name" value="Cytochrome c"/>
    <property type="match status" value="1"/>
</dbReference>
<dbReference type="SMART" id="SM00564">
    <property type="entry name" value="PQQ"/>
    <property type="match status" value="5"/>
</dbReference>
<evidence type="ECO:0000256" key="3">
    <source>
        <dbReference type="ARBA" id="ARBA00022448"/>
    </source>
</evidence>
<keyword evidence="8" id="KW-0560">Oxidoreductase</keyword>
<evidence type="ECO:0000256" key="1">
    <source>
        <dbReference type="ARBA" id="ARBA00001931"/>
    </source>
</evidence>
<protein>
    <submittedName>
        <fullName evidence="13">Quinonprotein alcohol dehydrogenase</fullName>
    </submittedName>
</protein>
<evidence type="ECO:0000259" key="12">
    <source>
        <dbReference type="PROSITE" id="PS51007"/>
    </source>
</evidence>
<dbReference type="Proteomes" id="UP000228987">
    <property type="component" value="Unassembled WGS sequence"/>
</dbReference>
<evidence type="ECO:0000256" key="9">
    <source>
        <dbReference type="ARBA" id="ARBA00023004"/>
    </source>
</evidence>
<dbReference type="Pfam" id="PF13360">
    <property type="entry name" value="PQQ_2"/>
    <property type="match status" value="1"/>
</dbReference>
<feature type="transmembrane region" description="Helical" evidence="11">
    <location>
        <begin position="12"/>
        <end position="34"/>
    </location>
</feature>
<dbReference type="InterPro" id="IPR009056">
    <property type="entry name" value="Cyt_c-like_dom"/>
</dbReference>
<name>A0A2A5CI04_9GAMM</name>
<keyword evidence="5 10" id="KW-0479">Metal-binding</keyword>
<dbReference type="AlphaFoldDB" id="A0A2A5CI04"/>
<keyword evidence="9 10" id="KW-0408">Iron</keyword>
<keyword evidence="4 10" id="KW-0349">Heme</keyword>
<evidence type="ECO:0000256" key="8">
    <source>
        <dbReference type="ARBA" id="ARBA00023002"/>
    </source>
</evidence>
<evidence type="ECO:0000313" key="13">
    <source>
        <dbReference type="EMBL" id="PCJ43514.1"/>
    </source>
</evidence>
<dbReference type="InterPro" id="IPR002372">
    <property type="entry name" value="PQQ_rpt_dom"/>
</dbReference>
<keyword evidence="11" id="KW-1133">Transmembrane helix</keyword>
<organism evidence="13 14">
    <name type="scientific">SAR86 cluster bacterium</name>
    <dbReference type="NCBI Taxonomy" id="2030880"/>
    <lineage>
        <taxon>Bacteria</taxon>
        <taxon>Pseudomonadati</taxon>
        <taxon>Pseudomonadota</taxon>
        <taxon>Gammaproteobacteria</taxon>
        <taxon>SAR86 cluster</taxon>
    </lineage>
</organism>
<evidence type="ECO:0000313" key="14">
    <source>
        <dbReference type="Proteomes" id="UP000228987"/>
    </source>
</evidence>
<comment type="caution">
    <text evidence="13">The sequence shown here is derived from an EMBL/GenBank/DDBJ whole genome shotgun (WGS) entry which is preliminary data.</text>
</comment>
<keyword evidence="7" id="KW-0249">Electron transport</keyword>
<dbReference type="GO" id="GO:0020037">
    <property type="term" value="F:heme binding"/>
    <property type="evidence" value="ECO:0007669"/>
    <property type="project" value="InterPro"/>
</dbReference>
<dbReference type="PANTHER" id="PTHR32303">
    <property type="entry name" value="QUINOPROTEIN ALCOHOL DEHYDROGENASE (CYTOCHROME C)"/>
    <property type="match status" value="1"/>
</dbReference>
<dbReference type="InterPro" id="IPR008168">
    <property type="entry name" value="Cyt_C_IC"/>
</dbReference>
<evidence type="ECO:0000256" key="2">
    <source>
        <dbReference type="ARBA" id="ARBA00008156"/>
    </source>
</evidence>
<dbReference type="PRINTS" id="PR00605">
    <property type="entry name" value="CYTCHROMECIC"/>
</dbReference>
<dbReference type="GO" id="GO:0009055">
    <property type="term" value="F:electron transfer activity"/>
    <property type="evidence" value="ECO:0007669"/>
    <property type="project" value="InterPro"/>
</dbReference>
<dbReference type="InterPro" id="IPR011047">
    <property type="entry name" value="Quinoprotein_ADH-like_sf"/>
</dbReference>
<dbReference type="Gene3D" id="1.10.760.10">
    <property type="entry name" value="Cytochrome c-like domain"/>
    <property type="match status" value="1"/>
</dbReference>
<accession>A0A2A5CI04</accession>
<evidence type="ECO:0000256" key="6">
    <source>
        <dbReference type="ARBA" id="ARBA00022729"/>
    </source>
</evidence>
<dbReference type="EMBL" id="NVWI01000001">
    <property type="protein sequence ID" value="PCJ43514.1"/>
    <property type="molecule type" value="Genomic_DNA"/>
</dbReference>
<evidence type="ECO:0000256" key="5">
    <source>
        <dbReference type="ARBA" id="ARBA00022723"/>
    </source>
</evidence>
<dbReference type="SUPFAM" id="SSF50998">
    <property type="entry name" value="Quinoprotein alcohol dehydrogenase-like"/>
    <property type="match status" value="1"/>
</dbReference>
<keyword evidence="6" id="KW-0732">Signal</keyword>
<dbReference type="PROSITE" id="PS51007">
    <property type="entry name" value="CYTC"/>
    <property type="match status" value="1"/>
</dbReference>
<dbReference type="GO" id="GO:0005506">
    <property type="term" value="F:iron ion binding"/>
    <property type="evidence" value="ECO:0007669"/>
    <property type="project" value="InterPro"/>
</dbReference>
<evidence type="ECO:0000256" key="11">
    <source>
        <dbReference type="SAM" id="Phobius"/>
    </source>
</evidence>
<comment type="similarity">
    <text evidence="2">Belongs to the bacterial PQQ dehydrogenase family.</text>
</comment>
<keyword evidence="3" id="KW-0813">Transport</keyword>
<evidence type="ECO:0000256" key="4">
    <source>
        <dbReference type="ARBA" id="ARBA00022617"/>
    </source>
</evidence>
<feature type="domain" description="Cytochrome c" evidence="12">
    <location>
        <begin position="631"/>
        <end position="705"/>
    </location>
</feature>
<dbReference type="InterPro" id="IPR036909">
    <property type="entry name" value="Cyt_c-like_dom_sf"/>
</dbReference>
<keyword evidence="11" id="KW-0812">Transmembrane</keyword>
<dbReference type="Gene3D" id="2.140.10.10">
    <property type="entry name" value="Quinoprotein alcohol dehydrogenase-like superfamily"/>
    <property type="match status" value="1"/>
</dbReference>
<gene>
    <name evidence="13" type="ORF">COA71_01170</name>
</gene>
<sequence length="708" mass="76805">MANRNNNFLNRLFTLFVLPIIRPAFNVSLCLLIFSNAYAQMTAADIQDAPAFSAEELLALPTDGWLTNGGNLYNQRYSPLTQINRDNVDSLQAVWRTHLNGSGLDPIYSGEGQPIVYDGVLYVATGEDDVFALSLMSGEILWSFEAGLDPAIDVICCGWNNRGVALGDGKVFVGLLDNRLIALDQKTGEPIWSVQTERWQEGFSITSAPLYYNGLVITGYAGAEYGVRGRVNAFDASTGDPVWTFYTVPGPGELGHDTWSQDNDVWTKGGATVWNTPAVDPELGLLYFSTGNPGPDFNGSERPGDNLFSDSVVAVNAMTGEYRWHYQQVHHDIWDYDASNPVVLFDVEIDGEVRKGLAQVNKTGWVYILDRVTGEPLIGIEERPVLQESRQATSPTQPYPIGDAVVPQHLDIAVEGFPLVNQARIFTPFFGEQNVIVTPGPGGGANWAPSSYDPERQTLFVCATDNPGSYQGGETDNELAEEGELFTGGPFGSAGTTPRGIIAAMDMATNTIKWRYRWQDRCYSGTTATAGGLVFVGRNDGRLTALDADTGLQLWEFQTDAGVNTSVSIFEHEGQQYVAAFSGGNLFANSRRGDSIWLFSLNGNLESLPPEAMLGVAEESQIDFTPADGVANLGNGEELFTRNCIACHGEDGKGGHGGGAILENLADFSAVQQRVAQGKNLMPPFALSLSAEDIRDVASFVFSDLQNR</sequence>
<reference evidence="14" key="1">
    <citation type="submission" date="2017-08" db="EMBL/GenBank/DDBJ databases">
        <title>A dynamic microbial community with high functional redundancy inhabits the cold, oxic subseafloor aquifer.</title>
        <authorList>
            <person name="Tully B.J."/>
            <person name="Wheat C.G."/>
            <person name="Glazer B.T."/>
            <person name="Huber J.A."/>
        </authorList>
    </citation>
    <scope>NUCLEOTIDE SEQUENCE [LARGE SCALE GENOMIC DNA]</scope>
</reference>
<dbReference type="Pfam" id="PF01011">
    <property type="entry name" value="PQQ"/>
    <property type="match status" value="1"/>
</dbReference>
<evidence type="ECO:0000256" key="10">
    <source>
        <dbReference type="PROSITE-ProRule" id="PRU00433"/>
    </source>
</evidence>
<keyword evidence="11" id="KW-0472">Membrane</keyword>
<proteinExistence type="inferred from homology"/>
<evidence type="ECO:0000256" key="7">
    <source>
        <dbReference type="ARBA" id="ARBA00022982"/>
    </source>
</evidence>